<gene>
    <name evidence="2" type="ORF">CCACVL1_24788</name>
</gene>
<evidence type="ECO:0000256" key="1">
    <source>
        <dbReference type="SAM" id="MobiDB-lite"/>
    </source>
</evidence>
<keyword evidence="3" id="KW-1185">Reference proteome</keyword>
<feature type="region of interest" description="Disordered" evidence="1">
    <location>
        <begin position="1"/>
        <end position="34"/>
    </location>
</feature>
<evidence type="ECO:0000313" key="2">
    <source>
        <dbReference type="EMBL" id="OMO59489.1"/>
    </source>
</evidence>
<dbReference type="Gramene" id="OMO59489">
    <property type="protein sequence ID" value="OMO59489"/>
    <property type="gene ID" value="CCACVL1_24788"/>
</dbReference>
<protein>
    <submittedName>
        <fullName evidence="2">Uncharacterized protein</fullName>
    </submittedName>
</protein>
<comment type="caution">
    <text evidence="2">The sequence shown here is derived from an EMBL/GenBank/DDBJ whole genome shotgun (WGS) entry which is preliminary data.</text>
</comment>
<dbReference type="AlphaFoldDB" id="A0A1R3GN55"/>
<accession>A0A1R3GN55</accession>
<reference evidence="2 3" key="1">
    <citation type="submission" date="2013-09" db="EMBL/GenBank/DDBJ databases">
        <title>Corchorus capsularis genome sequencing.</title>
        <authorList>
            <person name="Alam M."/>
            <person name="Haque M.S."/>
            <person name="Islam M.S."/>
            <person name="Emdad E.M."/>
            <person name="Islam M.M."/>
            <person name="Ahmed B."/>
            <person name="Halim A."/>
            <person name="Hossen Q.M.M."/>
            <person name="Hossain M.Z."/>
            <person name="Ahmed R."/>
            <person name="Khan M.M."/>
            <person name="Islam R."/>
            <person name="Rashid M.M."/>
            <person name="Khan S.A."/>
            <person name="Rahman M.S."/>
            <person name="Alam M."/>
        </authorList>
    </citation>
    <scope>NUCLEOTIDE SEQUENCE [LARGE SCALE GENOMIC DNA]</scope>
    <source>
        <strain evidence="3">cv. CVL-1</strain>
        <tissue evidence="2">Whole seedling</tissue>
    </source>
</reference>
<dbReference type="EMBL" id="AWWV01013920">
    <property type="protein sequence ID" value="OMO59489.1"/>
    <property type="molecule type" value="Genomic_DNA"/>
</dbReference>
<dbReference type="Proteomes" id="UP000188268">
    <property type="component" value="Unassembled WGS sequence"/>
</dbReference>
<name>A0A1R3GN55_COCAP</name>
<evidence type="ECO:0000313" key="3">
    <source>
        <dbReference type="Proteomes" id="UP000188268"/>
    </source>
</evidence>
<sequence>MANMSVMGKLQVSKGDWPTHQLENEEELTSRDSF</sequence>
<organism evidence="2 3">
    <name type="scientific">Corchorus capsularis</name>
    <name type="common">Jute</name>
    <dbReference type="NCBI Taxonomy" id="210143"/>
    <lineage>
        <taxon>Eukaryota</taxon>
        <taxon>Viridiplantae</taxon>
        <taxon>Streptophyta</taxon>
        <taxon>Embryophyta</taxon>
        <taxon>Tracheophyta</taxon>
        <taxon>Spermatophyta</taxon>
        <taxon>Magnoliopsida</taxon>
        <taxon>eudicotyledons</taxon>
        <taxon>Gunneridae</taxon>
        <taxon>Pentapetalae</taxon>
        <taxon>rosids</taxon>
        <taxon>malvids</taxon>
        <taxon>Malvales</taxon>
        <taxon>Malvaceae</taxon>
        <taxon>Grewioideae</taxon>
        <taxon>Apeibeae</taxon>
        <taxon>Corchorus</taxon>
    </lineage>
</organism>
<proteinExistence type="predicted"/>